<gene>
    <name evidence="1" type="ORF">MATL_G00172070</name>
</gene>
<dbReference type="Proteomes" id="UP001046870">
    <property type="component" value="Chromosome 14"/>
</dbReference>
<comment type="caution">
    <text evidence="1">The sequence shown here is derived from an EMBL/GenBank/DDBJ whole genome shotgun (WGS) entry which is preliminary data.</text>
</comment>
<proteinExistence type="predicted"/>
<dbReference type="EMBL" id="JAFDVH010000014">
    <property type="protein sequence ID" value="KAG7465043.1"/>
    <property type="molecule type" value="Genomic_DNA"/>
</dbReference>
<evidence type="ECO:0000313" key="2">
    <source>
        <dbReference type="Proteomes" id="UP001046870"/>
    </source>
</evidence>
<accession>A0A9D3PT70</accession>
<keyword evidence="2" id="KW-1185">Reference proteome</keyword>
<reference evidence="1" key="1">
    <citation type="submission" date="2021-01" db="EMBL/GenBank/DDBJ databases">
        <authorList>
            <person name="Zahm M."/>
            <person name="Roques C."/>
            <person name="Cabau C."/>
            <person name="Klopp C."/>
            <person name="Donnadieu C."/>
            <person name="Jouanno E."/>
            <person name="Lampietro C."/>
            <person name="Louis A."/>
            <person name="Herpin A."/>
            <person name="Echchiki A."/>
            <person name="Berthelot C."/>
            <person name="Parey E."/>
            <person name="Roest-Crollius H."/>
            <person name="Braasch I."/>
            <person name="Postlethwait J."/>
            <person name="Bobe J."/>
            <person name="Montfort J."/>
            <person name="Bouchez O."/>
            <person name="Begum T."/>
            <person name="Mejri S."/>
            <person name="Adams A."/>
            <person name="Chen W.-J."/>
            <person name="Guiguen Y."/>
        </authorList>
    </citation>
    <scope>NUCLEOTIDE SEQUENCE</scope>
    <source>
        <strain evidence="1">YG-15Mar2019-1</strain>
        <tissue evidence="1">Brain</tissue>
    </source>
</reference>
<evidence type="ECO:0000313" key="1">
    <source>
        <dbReference type="EMBL" id="KAG7465043.1"/>
    </source>
</evidence>
<sequence>MADLLGMERAIQRLTHGIDRCAEYAIPSVATDAGVPANQRTKPYDLLHLLMGVLDVKDFWLTKQPVDVICDLELEFGETSLLLWFYSTEFLCVLCYNGRRDPPQWELLQKTCCFIKQLNASNWNLTFTDSGHPLMVDIPLAATQWQGLAIWEEENELDD</sequence>
<name>A0A9D3PT70_MEGAT</name>
<protein>
    <submittedName>
        <fullName evidence="1">Uncharacterized protein</fullName>
    </submittedName>
</protein>
<dbReference type="AlphaFoldDB" id="A0A9D3PT70"/>
<dbReference type="OrthoDB" id="10390364at2759"/>
<organism evidence="1 2">
    <name type="scientific">Megalops atlanticus</name>
    <name type="common">Tarpon</name>
    <name type="synonym">Clupea gigantea</name>
    <dbReference type="NCBI Taxonomy" id="7932"/>
    <lineage>
        <taxon>Eukaryota</taxon>
        <taxon>Metazoa</taxon>
        <taxon>Chordata</taxon>
        <taxon>Craniata</taxon>
        <taxon>Vertebrata</taxon>
        <taxon>Euteleostomi</taxon>
        <taxon>Actinopterygii</taxon>
        <taxon>Neopterygii</taxon>
        <taxon>Teleostei</taxon>
        <taxon>Elopiformes</taxon>
        <taxon>Megalopidae</taxon>
        <taxon>Megalops</taxon>
    </lineage>
</organism>